<evidence type="ECO:0000256" key="1">
    <source>
        <dbReference type="SAM" id="SignalP"/>
    </source>
</evidence>
<evidence type="ECO:0000313" key="3">
    <source>
        <dbReference type="Proteomes" id="UP000517694"/>
    </source>
</evidence>
<accession>A0A7X1HW79</accession>
<dbReference type="OrthoDB" id="4245218at2"/>
<feature type="signal peptide" evidence="1">
    <location>
        <begin position="1"/>
        <end position="29"/>
    </location>
</feature>
<proteinExistence type="predicted"/>
<reference evidence="2 3" key="1">
    <citation type="submission" date="2020-08" db="EMBL/GenBank/DDBJ databases">
        <title>Whole-Genome Sequence of French Clinical Streptomyces mexicanus Strain Q0842.</title>
        <authorList>
            <person name="Boxberger M."/>
            <person name="La Scola B."/>
        </authorList>
    </citation>
    <scope>NUCLEOTIDE SEQUENCE [LARGE SCALE GENOMIC DNA]</scope>
    <source>
        <strain evidence="2 3">Marseille-Q0842</strain>
    </source>
</reference>
<organism evidence="2 3">
    <name type="scientific">Streptomyces mexicanus</name>
    <dbReference type="NCBI Taxonomy" id="178566"/>
    <lineage>
        <taxon>Bacteria</taxon>
        <taxon>Bacillati</taxon>
        <taxon>Actinomycetota</taxon>
        <taxon>Actinomycetes</taxon>
        <taxon>Kitasatosporales</taxon>
        <taxon>Streptomycetaceae</taxon>
        <taxon>Streptomyces</taxon>
    </lineage>
</organism>
<dbReference type="EMBL" id="JACMHY010000001">
    <property type="protein sequence ID" value="MBC2864151.1"/>
    <property type="molecule type" value="Genomic_DNA"/>
</dbReference>
<protein>
    <recommendedName>
        <fullName evidence="4">Secreted protein</fullName>
    </recommendedName>
</protein>
<feature type="chain" id="PRO_5030777557" description="Secreted protein" evidence="1">
    <location>
        <begin position="30"/>
        <end position="138"/>
    </location>
</feature>
<keyword evidence="3" id="KW-1185">Reference proteome</keyword>
<dbReference type="AlphaFoldDB" id="A0A7X1HW79"/>
<keyword evidence="1" id="KW-0732">Signal</keyword>
<evidence type="ECO:0000313" key="2">
    <source>
        <dbReference type="EMBL" id="MBC2864151.1"/>
    </source>
</evidence>
<dbReference type="Proteomes" id="UP000517694">
    <property type="component" value="Unassembled WGS sequence"/>
</dbReference>
<comment type="caution">
    <text evidence="2">The sequence shown here is derived from an EMBL/GenBank/DDBJ whole genome shotgun (WGS) entry which is preliminary data.</text>
</comment>
<dbReference type="RefSeq" id="WP_159668665.1">
    <property type="nucleotide sequence ID" value="NZ_JACMHY010000001.1"/>
</dbReference>
<gene>
    <name evidence="2" type="ORF">H1R13_03820</name>
</gene>
<sequence length="138" mass="14176">MKNTVKRLSVTGFAAVAIFATTTVGNASAASGGAACSVTGASGSLSFTNWTARHVDISGWVKDTAADGRHVAIRFVSIDSGTGWVTEWPWHANHNGNGATISFTTYASPSSDTLDSIGAQVAVMDDGGTIVRSCTDYA</sequence>
<evidence type="ECO:0008006" key="4">
    <source>
        <dbReference type="Google" id="ProtNLM"/>
    </source>
</evidence>
<name>A0A7X1HW79_9ACTN</name>